<dbReference type="Proteomes" id="UP001596484">
    <property type="component" value="Unassembled WGS sequence"/>
</dbReference>
<proteinExistence type="predicted"/>
<gene>
    <name evidence="1" type="ORF">ACFQS9_21730</name>
</gene>
<comment type="caution">
    <text evidence="1">The sequence shown here is derived from an EMBL/GenBank/DDBJ whole genome shotgun (WGS) entry which is preliminary data.</text>
</comment>
<dbReference type="InterPro" id="IPR055740">
    <property type="entry name" value="DUF7316"/>
</dbReference>
<protein>
    <submittedName>
        <fullName evidence="1">Uncharacterized protein</fullName>
    </submittedName>
</protein>
<accession>A0ABW2S2Y2</accession>
<name>A0ABW2S2Y2_9NOCA</name>
<organism evidence="1 2">
    <name type="scientific">Rhodococcus daqingensis</name>
    <dbReference type="NCBI Taxonomy" id="2479363"/>
    <lineage>
        <taxon>Bacteria</taxon>
        <taxon>Bacillati</taxon>
        <taxon>Actinomycetota</taxon>
        <taxon>Actinomycetes</taxon>
        <taxon>Mycobacteriales</taxon>
        <taxon>Nocardiaceae</taxon>
        <taxon>Rhodococcus</taxon>
    </lineage>
</organism>
<reference evidence="2" key="1">
    <citation type="journal article" date="2019" name="Int. J. Syst. Evol. Microbiol.">
        <title>The Global Catalogue of Microorganisms (GCM) 10K type strain sequencing project: providing services to taxonomists for standard genome sequencing and annotation.</title>
        <authorList>
            <consortium name="The Broad Institute Genomics Platform"/>
            <consortium name="The Broad Institute Genome Sequencing Center for Infectious Disease"/>
            <person name="Wu L."/>
            <person name="Ma J."/>
        </authorList>
    </citation>
    <scope>NUCLEOTIDE SEQUENCE [LARGE SCALE GENOMIC DNA]</scope>
    <source>
        <strain evidence="2">ICMP 19430</strain>
    </source>
</reference>
<dbReference type="Pfam" id="PF24000">
    <property type="entry name" value="DUF7316"/>
    <property type="match status" value="1"/>
</dbReference>
<dbReference type="RefSeq" id="WP_378408538.1">
    <property type="nucleotide sequence ID" value="NZ_JBHTCS010000026.1"/>
</dbReference>
<dbReference type="EMBL" id="JBHTCS010000026">
    <property type="protein sequence ID" value="MFC7450522.1"/>
    <property type="molecule type" value="Genomic_DNA"/>
</dbReference>
<evidence type="ECO:0000313" key="1">
    <source>
        <dbReference type="EMBL" id="MFC7450522.1"/>
    </source>
</evidence>
<keyword evidence="2" id="KW-1185">Reference proteome</keyword>
<sequence>MTNISATVEVVTEYGIRTPDGEIHWVEFTPPPGGMACYAIHPDQPGQLQGLAKDLAKWARDSHLDVDAVLTSHALVERQITIVRTDPTLVDNLRQHTGIDAATPVSMSVPSPRPTSPF</sequence>
<evidence type="ECO:0000313" key="2">
    <source>
        <dbReference type="Proteomes" id="UP001596484"/>
    </source>
</evidence>